<protein>
    <submittedName>
        <fullName evidence="1">Uncharacterized protein</fullName>
    </submittedName>
</protein>
<name>A0ACB8AU26_9AGAM</name>
<organism evidence="1 2">
    <name type="scientific">Leucogyrophana mollusca</name>
    <dbReference type="NCBI Taxonomy" id="85980"/>
    <lineage>
        <taxon>Eukaryota</taxon>
        <taxon>Fungi</taxon>
        <taxon>Dikarya</taxon>
        <taxon>Basidiomycota</taxon>
        <taxon>Agaricomycotina</taxon>
        <taxon>Agaricomycetes</taxon>
        <taxon>Agaricomycetidae</taxon>
        <taxon>Boletales</taxon>
        <taxon>Boletales incertae sedis</taxon>
        <taxon>Leucogyrophana</taxon>
    </lineage>
</organism>
<gene>
    <name evidence="1" type="ORF">BV22DRAFT_1135953</name>
</gene>
<proteinExistence type="predicted"/>
<dbReference type="Proteomes" id="UP000790709">
    <property type="component" value="Unassembled WGS sequence"/>
</dbReference>
<comment type="caution">
    <text evidence="1">The sequence shown here is derived from an EMBL/GenBank/DDBJ whole genome shotgun (WGS) entry which is preliminary data.</text>
</comment>
<reference evidence="1" key="1">
    <citation type="journal article" date="2021" name="New Phytol.">
        <title>Evolutionary innovations through gain and loss of genes in the ectomycorrhizal Boletales.</title>
        <authorList>
            <person name="Wu G."/>
            <person name="Miyauchi S."/>
            <person name="Morin E."/>
            <person name="Kuo A."/>
            <person name="Drula E."/>
            <person name="Varga T."/>
            <person name="Kohler A."/>
            <person name="Feng B."/>
            <person name="Cao Y."/>
            <person name="Lipzen A."/>
            <person name="Daum C."/>
            <person name="Hundley H."/>
            <person name="Pangilinan J."/>
            <person name="Johnson J."/>
            <person name="Barry K."/>
            <person name="LaButti K."/>
            <person name="Ng V."/>
            <person name="Ahrendt S."/>
            <person name="Min B."/>
            <person name="Choi I.G."/>
            <person name="Park H."/>
            <person name="Plett J.M."/>
            <person name="Magnuson J."/>
            <person name="Spatafora J.W."/>
            <person name="Nagy L.G."/>
            <person name="Henrissat B."/>
            <person name="Grigoriev I.V."/>
            <person name="Yang Z.L."/>
            <person name="Xu J."/>
            <person name="Martin F.M."/>
        </authorList>
    </citation>
    <scope>NUCLEOTIDE SEQUENCE</scope>
    <source>
        <strain evidence="1">KUC20120723A-06</strain>
    </source>
</reference>
<dbReference type="EMBL" id="MU267520">
    <property type="protein sequence ID" value="KAH7916867.1"/>
    <property type="molecule type" value="Genomic_DNA"/>
</dbReference>
<keyword evidence="2" id="KW-1185">Reference proteome</keyword>
<evidence type="ECO:0000313" key="2">
    <source>
        <dbReference type="Proteomes" id="UP000790709"/>
    </source>
</evidence>
<accession>A0ACB8AU26</accession>
<evidence type="ECO:0000313" key="1">
    <source>
        <dbReference type="EMBL" id="KAH7916867.1"/>
    </source>
</evidence>
<sequence length="145" mass="16381">MPRITVDPALEVCPDFSSQPYDGIRNTIVGAVPNFTHQQAAKQLRDAWTLEHNMQLADWATQEAQDAADAADAEQQRQEHIAEEQRRQELEAENERLELSADTTNILGFSTSRSTTASGDRSANVTRLRRLARSLLERLERFGFL</sequence>